<protein>
    <submittedName>
        <fullName evidence="2">Uncharacterized protein</fullName>
    </submittedName>
</protein>
<name>A0A812BZY1_ACAPH</name>
<organism evidence="2 3">
    <name type="scientific">Acanthosepion pharaonis</name>
    <name type="common">Pharaoh cuttlefish</name>
    <name type="synonym">Sepia pharaonis</name>
    <dbReference type="NCBI Taxonomy" id="158019"/>
    <lineage>
        <taxon>Eukaryota</taxon>
        <taxon>Metazoa</taxon>
        <taxon>Spiralia</taxon>
        <taxon>Lophotrochozoa</taxon>
        <taxon>Mollusca</taxon>
        <taxon>Cephalopoda</taxon>
        <taxon>Coleoidea</taxon>
        <taxon>Decapodiformes</taxon>
        <taxon>Sepiida</taxon>
        <taxon>Sepiina</taxon>
        <taxon>Sepiidae</taxon>
        <taxon>Acanthosepion</taxon>
    </lineage>
</organism>
<feature type="transmembrane region" description="Helical" evidence="1">
    <location>
        <begin position="102"/>
        <end position="121"/>
    </location>
</feature>
<proteinExistence type="predicted"/>
<evidence type="ECO:0000313" key="3">
    <source>
        <dbReference type="Proteomes" id="UP000597762"/>
    </source>
</evidence>
<accession>A0A812BZY1</accession>
<reference evidence="2" key="1">
    <citation type="submission" date="2021-01" db="EMBL/GenBank/DDBJ databases">
        <authorList>
            <person name="Li R."/>
            <person name="Bekaert M."/>
        </authorList>
    </citation>
    <scope>NUCLEOTIDE SEQUENCE</scope>
    <source>
        <strain evidence="2">Farmed</strain>
    </source>
</reference>
<keyword evidence="1" id="KW-0812">Transmembrane</keyword>
<dbReference type="AlphaFoldDB" id="A0A812BZY1"/>
<gene>
    <name evidence="2" type="ORF">SPHA_27230</name>
</gene>
<feature type="transmembrane region" description="Helical" evidence="1">
    <location>
        <begin position="73"/>
        <end position="90"/>
    </location>
</feature>
<comment type="caution">
    <text evidence="2">The sequence shown here is derived from an EMBL/GenBank/DDBJ whole genome shotgun (WGS) entry which is preliminary data.</text>
</comment>
<keyword evidence="1" id="KW-1133">Transmembrane helix</keyword>
<evidence type="ECO:0000256" key="1">
    <source>
        <dbReference type="SAM" id="Phobius"/>
    </source>
</evidence>
<dbReference type="Proteomes" id="UP000597762">
    <property type="component" value="Unassembled WGS sequence"/>
</dbReference>
<feature type="transmembrane region" description="Helical" evidence="1">
    <location>
        <begin position="6"/>
        <end position="24"/>
    </location>
</feature>
<sequence length="199" mass="22812">MYSFHVSLFLAIATFSILLNFFFISHFACQKSFHSLSLTTFSSSFNLSLFFPVLLSVFPYFFSFIAFSNLYSFFFFLFLLIYNLFVKHFFVSHLFICKNACLIIASSPALLLAYSFFLSFFPPPTLPGGLKDQAAGICTSLTPTTILSPYNHPKKYNLNNTIIQRLFSLYLPNFPFLLISIASSCLPNAEIIYIFDRRN</sequence>
<keyword evidence="3" id="KW-1185">Reference proteome</keyword>
<feature type="transmembrane region" description="Helical" evidence="1">
    <location>
        <begin position="174"/>
        <end position="195"/>
    </location>
</feature>
<evidence type="ECO:0000313" key="2">
    <source>
        <dbReference type="EMBL" id="CAE1250668.1"/>
    </source>
</evidence>
<dbReference type="EMBL" id="CAHIKZ030001047">
    <property type="protein sequence ID" value="CAE1250668.1"/>
    <property type="molecule type" value="Genomic_DNA"/>
</dbReference>
<keyword evidence="1" id="KW-0472">Membrane</keyword>